<name>A0A843XG48_COLES</name>
<organism evidence="2 3">
    <name type="scientific">Colocasia esculenta</name>
    <name type="common">Wild taro</name>
    <name type="synonym">Arum esculentum</name>
    <dbReference type="NCBI Taxonomy" id="4460"/>
    <lineage>
        <taxon>Eukaryota</taxon>
        <taxon>Viridiplantae</taxon>
        <taxon>Streptophyta</taxon>
        <taxon>Embryophyta</taxon>
        <taxon>Tracheophyta</taxon>
        <taxon>Spermatophyta</taxon>
        <taxon>Magnoliopsida</taxon>
        <taxon>Liliopsida</taxon>
        <taxon>Araceae</taxon>
        <taxon>Aroideae</taxon>
        <taxon>Colocasieae</taxon>
        <taxon>Colocasia</taxon>
    </lineage>
</organism>
<reference evidence="2" key="1">
    <citation type="submission" date="2017-07" db="EMBL/GenBank/DDBJ databases">
        <title>Taro Niue Genome Assembly and Annotation.</title>
        <authorList>
            <person name="Atibalentja N."/>
            <person name="Keating K."/>
            <person name="Fields C.J."/>
        </authorList>
    </citation>
    <scope>NUCLEOTIDE SEQUENCE</scope>
    <source>
        <strain evidence="2">Niue_2</strain>
        <tissue evidence="2">Leaf</tissue>
    </source>
</reference>
<dbReference type="Proteomes" id="UP000652761">
    <property type="component" value="Unassembled WGS sequence"/>
</dbReference>
<dbReference type="AlphaFoldDB" id="A0A843XG48"/>
<evidence type="ECO:0000256" key="1">
    <source>
        <dbReference type="SAM" id="MobiDB-lite"/>
    </source>
</evidence>
<dbReference type="EMBL" id="NMUH01008018">
    <property type="protein sequence ID" value="MQM18175.1"/>
    <property type="molecule type" value="Genomic_DNA"/>
</dbReference>
<sequence>MGKGGEADQVLGRAEAALGEVHGRDQGPLEEGSCLARHPGDEEDAACAYDAAACITAAAAAGSSAGSAASPIAARWSHPSGPEAPPPRRSQPRDPGSQRSRSNPPFRPTIEDGVADLTQAISMVSFYASSSEPAQVRGKIFYIQYSNIQKITNNKSSGDVAGNVLLVLKQEMSSMDVIHLGKEPTTQLLSTFSLPQQGKEPTTHLLSTFSLPKQVA</sequence>
<evidence type="ECO:0000313" key="2">
    <source>
        <dbReference type="EMBL" id="MQM18175.1"/>
    </source>
</evidence>
<dbReference type="PANTHER" id="PTHR15592">
    <property type="entry name" value="MATRIN 3/NUCLEAR PROTEIN 220-RELATED"/>
    <property type="match status" value="1"/>
</dbReference>
<dbReference type="OrthoDB" id="296632at2759"/>
<gene>
    <name evidence="2" type="ORF">Taro_051164</name>
</gene>
<proteinExistence type="predicted"/>
<feature type="region of interest" description="Disordered" evidence="1">
    <location>
        <begin position="1"/>
        <end position="39"/>
    </location>
</feature>
<accession>A0A843XG48</accession>
<keyword evidence="3" id="KW-1185">Reference proteome</keyword>
<evidence type="ECO:0000313" key="3">
    <source>
        <dbReference type="Proteomes" id="UP000652761"/>
    </source>
</evidence>
<comment type="caution">
    <text evidence="2">The sequence shown here is derived from an EMBL/GenBank/DDBJ whole genome shotgun (WGS) entry which is preliminary data.</text>
</comment>
<protein>
    <submittedName>
        <fullName evidence="2">Uncharacterized protein</fullName>
    </submittedName>
</protein>
<feature type="region of interest" description="Disordered" evidence="1">
    <location>
        <begin position="71"/>
        <end position="111"/>
    </location>
</feature>